<evidence type="ECO:0000313" key="2">
    <source>
        <dbReference type="Proteomes" id="UP001248709"/>
    </source>
</evidence>
<dbReference type="Proteomes" id="UP001248709">
    <property type="component" value="Unassembled WGS sequence"/>
</dbReference>
<reference evidence="1 2" key="1">
    <citation type="submission" date="2023-07" db="EMBL/GenBank/DDBJ databases">
        <title>Genomic Encyclopedia of Type Strains, Phase IV (KMG-IV): sequencing the most valuable type-strain genomes for metagenomic binning, comparative biology and taxonomic classification.</title>
        <authorList>
            <person name="Goeker M."/>
        </authorList>
    </citation>
    <scope>NUCLEOTIDE SEQUENCE [LARGE SCALE GENOMIC DNA]</scope>
    <source>
        <strain evidence="1 2">T98</strain>
    </source>
</reference>
<organism evidence="1 2">
    <name type="scientific">Paenibacillus forsythiae</name>
    <dbReference type="NCBI Taxonomy" id="365616"/>
    <lineage>
        <taxon>Bacteria</taxon>
        <taxon>Bacillati</taxon>
        <taxon>Bacillota</taxon>
        <taxon>Bacilli</taxon>
        <taxon>Bacillales</taxon>
        <taxon>Paenibacillaceae</taxon>
        <taxon>Paenibacillus</taxon>
    </lineage>
</organism>
<name>A0ABU3H3U2_9BACL</name>
<sequence>MITGIRFYRRVRFTVKWGGARCAAGGFFDKYGHFLSGPENGRKFQYLLRQSTEYRVEYS</sequence>
<accession>A0ABU3H3U2</accession>
<proteinExistence type="predicted"/>
<protein>
    <submittedName>
        <fullName evidence="1">Uncharacterized protein</fullName>
    </submittedName>
</protein>
<keyword evidence="2" id="KW-1185">Reference proteome</keyword>
<dbReference type="EMBL" id="JAUSUY010000003">
    <property type="protein sequence ID" value="MDT3425487.1"/>
    <property type="molecule type" value="Genomic_DNA"/>
</dbReference>
<comment type="caution">
    <text evidence="1">The sequence shown here is derived from an EMBL/GenBank/DDBJ whole genome shotgun (WGS) entry which is preliminary data.</text>
</comment>
<evidence type="ECO:0000313" key="1">
    <source>
        <dbReference type="EMBL" id="MDT3425487.1"/>
    </source>
</evidence>
<gene>
    <name evidence="1" type="ORF">J2Z22_001003</name>
</gene>